<proteinExistence type="predicted"/>
<keyword evidence="3" id="KW-1185">Reference proteome</keyword>
<name>A0ABN8J0P2_9NEOP</name>
<feature type="non-terminal residue" evidence="2">
    <location>
        <position position="73"/>
    </location>
</feature>
<feature type="region of interest" description="Disordered" evidence="1">
    <location>
        <begin position="41"/>
        <end position="73"/>
    </location>
</feature>
<gene>
    <name evidence="2" type="ORF">IPOD504_LOCUS15463</name>
</gene>
<evidence type="ECO:0000256" key="1">
    <source>
        <dbReference type="SAM" id="MobiDB-lite"/>
    </source>
</evidence>
<dbReference type="Proteomes" id="UP000837857">
    <property type="component" value="Chromosome 7"/>
</dbReference>
<reference evidence="2" key="1">
    <citation type="submission" date="2022-03" db="EMBL/GenBank/DDBJ databases">
        <authorList>
            <person name="Martin H S."/>
        </authorList>
    </citation>
    <scope>NUCLEOTIDE SEQUENCE</scope>
</reference>
<organism evidence="2 3">
    <name type="scientific">Iphiclides podalirius</name>
    <name type="common">scarce swallowtail</name>
    <dbReference type="NCBI Taxonomy" id="110791"/>
    <lineage>
        <taxon>Eukaryota</taxon>
        <taxon>Metazoa</taxon>
        <taxon>Ecdysozoa</taxon>
        <taxon>Arthropoda</taxon>
        <taxon>Hexapoda</taxon>
        <taxon>Insecta</taxon>
        <taxon>Pterygota</taxon>
        <taxon>Neoptera</taxon>
        <taxon>Endopterygota</taxon>
        <taxon>Lepidoptera</taxon>
        <taxon>Glossata</taxon>
        <taxon>Ditrysia</taxon>
        <taxon>Papilionoidea</taxon>
        <taxon>Papilionidae</taxon>
        <taxon>Papilioninae</taxon>
        <taxon>Iphiclides</taxon>
    </lineage>
</organism>
<feature type="region of interest" description="Disordered" evidence="1">
    <location>
        <begin position="1"/>
        <end position="25"/>
    </location>
</feature>
<sequence>MLTHATNASSCADDRPVTGPSARKSYVEKWRDAITVSSTAEARLAQPGSVTRRRVDGGRIRTKVQKYAAGAKH</sequence>
<protein>
    <submittedName>
        <fullName evidence="2">Uncharacterized protein</fullName>
    </submittedName>
</protein>
<dbReference type="EMBL" id="OW152819">
    <property type="protein sequence ID" value="CAH2073058.1"/>
    <property type="molecule type" value="Genomic_DNA"/>
</dbReference>
<evidence type="ECO:0000313" key="2">
    <source>
        <dbReference type="EMBL" id="CAH2073058.1"/>
    </source>
</evidence>
<evidence type="ECO:0000313" key="3">
    <source>
        <dbReference type="Proteomes" id="UP000837857"/>
    </source>
</evidence>
<feature type="compositionally biased region" description="Polar residues" evidence="1">
    <location>
        <begin position="1"/>
        <end position="10"/>
    </location>
</feature>
<accession>A0ABN8J0P2</accession>